<evidence type="ECO:0000313" key="1">
    <source>
        <dbReference type="EMBL" id="CAK9871920.1"/>
    </source>
</evidence>
<proteinExistence type="predicted"/>
<dbReference type="EMBL" id="OZ023703">
    <property type="protein sequence ID" value="CAK9871920.1"/>
    <property type="molecule type" value="Genomic_DNA"/>
</dbReference>
<sequence length="98" mass="10980">MLSALKDTLVCVSQEKGFGNELSWTQRMMCEWGAMFLTGPGLKGQEKKLANDIASFKAPLESPVHQEVVKRLFDCFVAIAHRGMEDMACLHADYLKVM</sequence>
<organism evidence="1 2">
    <name type="scientific">Sphagnum jensenii</name>
    <dbReference type="NCBI Taxonomy" id="128206"/>
    <lineage>
        <taxon>Eukaryota</taxon>
        <taxon>Viridiplantae</taxon>
        <taxon>Streptophyta</taxon>
        <taxon>Embryophyta</taxon>
        <taxon>Bryophyta</taxon>
        <taxon>Sphagnophytina</taxon>
        <taxon>Sphagnopsida</taxon>
        <taxon>Sphagnales</taxon>
        <taxon>Sphagnaceae</taxon>
        <taxon>Sphagnum</taxon>
    </lineage>
</organism>
<dbReference type="Proteomes" id="UP001497522">
    <property type="component" value="Chromosome 2"/>
</dbReference>
<keyword evidence="2" id="KW-1185">Reference proteome</keyword>
<protein>
    <recommendedName>
        <fullName evidence="3">Hemoglobin</fullName>
    </recommendedName>
</protein>
<name>A0ABP1B9J6_9BRYO</name>
<accession>A0ABP1B9J6</accession>
<evidence type="ECO:0008006" key="3">
    <source>
        <dbReference type="Google" id="ProtNLM"/>
    </source>
</evidence>
<gene>
    <name evidence="1" type="ORF">CSSPJE1EN2_LOCUS14517</name>
</gene>
<evidence type="ECO:0000313" key="2">
    <source>
        <dbReference type="Proteomes" id="UP001497522"/>
    </source>
</evidence>
<reference evidence="1 2" key="1">
    <citation type="submission" date="2024-03" db="EMBL/GenBank/DDBJ databases">
        <authorList>
            <consortium name="ELIXIR-Norway"/>
            <consortium name="Elixir Norway"/>
        </authorList>
    </citation>
    <scope>NUCLEOTIDE SEQUENCE [LARGE SCALE GENOMIC DNA]</scope>
</reference>